<evidence type="ECO:0000313" key="2">
    <source>
        <dbReference type="Proteomes" id="UP000192660"/>
    </source>
</evidence>
<organism evidence="1 2">
    <name type="scientific">Sulfobacillus thermosulfidooxidans (strain DSM 9293 / VKM B-1269 / AT-1)</name>
    <dbReference type="NCBI Taxonomy" id="929705"/>
    <lineage>
        <taxon>Bacteria</taxon>
        <taxon>Bacillati</taxon>
        <taxon>Bacillota</taxon>
        <taxon>Clostridia</taxon>
        <taxon>Eubacteriales</taxon>
        <taxon>Clostridiales Family XVII. Incertae Sedis</taxon>
        <taxon>Sulfobacillus</taxon>
    </lineage>
</organism>
<name>A0A1W1WNR2_SULTA</name>
<protein>
    <submittedName>
        <fullName evidence="1">Peptidase M50</fullName>
    </submittedName>
</protein>
<evidence type="ECO:0000313" key="1">
    <source>
        <dbReference type="EMBL" id="SMC07947.1"/>
    </source>
</evidence>
<keyword evidence="2" id="KW-1185">Reference proteome</keyword>
<dbReference type="RefSeq" id="WP_020374164.1">
    <property type="nucleotide sequence ID" value="NZ_FWWY01000002.1"/>
</dbReference>
<accession>A0A1W1WNR2</accession>
<proteinExistence type="predicted"/>
<reference evidence="2" key="1">
    <citation type="submission" date="2017-04" db="EMBL/GenBank/DDBJ databases">
        <authorList>
            <person name="Varghese N."/>
            <person name="Submissions S."/>
        </authorList>
    </citation>
    <scope>NUCLEOTIDE SEQUENCE [LARGE SCALE GENOMIC DNA]</scope>
    <source>
        <strain evidence="2">DSM 9293</strain>
    </source>
</reference>
<dbReference type="Proteomes" id="UP000192660">
    <property type="component" value="Unassembled WGS sequence"/>
</dbReference>
<gene>
    <name evidence="1" type="ORF">SAMN00768000_3544</name>
</gene>
<dbReference type="EMBL" id="FWWY01000002">
    <property type="protein sequence ID" value="SMC07947.1"/>
    <property type="molecule type" value="Genomic_DNA"/>
</dbReference>
<sequence>MIQSSHLLLMLLISIVGLLVVHELAHSLVARSYGGRILHAVWDLRHGRIGVALDVTGLTPSQIRQTLIAAPIAEGVWMCLMLWWHPTLAVWWRWILPVHWGLNAFPIGATDGAQWWRLWRHSPHSPHGSVPVLARSR</sequence>
<dbReference type="AlphaFoldDB" id="A0A1W1WNR2"/>